<dbReference type="InterPro" id="IPR050309">
    <property type="entry name" value="Type-B_Carboxylest/Lipase"/>
</dbReference>
<dbReference type="PROSITE" id="PS00122">
    <property type="entry name" value="CARBOXYLESTERASE_B_1"/>
    <property type="match status" value="1"/>
</dbReference>
<keyword evidence="9" id="KW-1185">Reference proteome</keyword>
<dbReference type="PANTHER" id="PTHR11559">
    <property type="entry name" value="CARBOXYLESTERASE"/>
    <property type="match status" value="1"/>
</dbReference>
<dbReference type="InterPro" id="IPR002018">
    <property type="entry name" value="CarbesteraseB"/>
</dbReference>
<keyword evidence="5" id="KW-0325">Glycoprotein</keyword>
<comment type="caution">
    <text evidence="8">The sequence shown here is derived from an EMBL/GenBank/DDBJ whole genome shotgun (WGS) entry which is preliminary data.</text>
</comment>
<evidence type="ECO:0000256" key="1">
    <source>
        <dbReference type="ARBA" id="ARBA00005964"/>
    </source>
</evidence>
<protein>
    <recommendedName>
        <fullName evidence="6">Carboxylic ester hydrolase</fullName>
        <ecNumber evidence="6">3.1.1.-</ecNumber>
    </recommendedName>
</protein>
<name>A0AAV1JQ96_9NEOP</name>
<evidence type="ECO:0000313" key="8">
    <source>
        <dbReference type="EMBL" id="CAK1551415.1"/>
    </source>
</evidence>
<evidence type="ECO:0000256" key="2">
    <source>
        <dbReference type="ARBA" id="ARBA00022487"/>
    </source>
</evidence>
<keyword evidence="3 6" id="KW-0378">Hydrolase</keyword>
<keyword evidence="4" id="KW-1015">Disulfide bond</keyword>
<dbReference type="SUPFAM" id="SSF53474">
    <property type="entry name" value="alpha/beta-Hydrolases"/>
    <property type="match status" value="1"/>
</dbReference>
<comment type="similarity">
    <text evidence="1 6">Belongs to the type-B carboxylesterase/lipase family.</text>
</comment>
<evidence type="ECO:0000313" key="9">
    <source>
        <dbReference type="Proteomes" id="UP001497472"/>
    </source>
</evidence>
<dbReference type="InterPro" id="IPR019826">
    <property type="entry name" value="Carboxylesterase_B_AS"/>
</dbReference>
<dbReference type="GO" id="GO:0052689">
    <property type="term" value="F:carboxylic ester hydrolase activity"/>
    <property type="evidence" value="ECO:0007669"/>
    <property type="project" value="UniProtKB-KW"/>
</dbReference>
<dbReference type="Proteomes" id="UP001497472">
    <property type="component" value="Unassembled WGS sequence"/>
</dbReference>
<dbReference type="Gene3D" id="3.40.50.1820">
    <property type="entry name" value="alpha/beta hydrolase"/>
    <property type="match status" value="1"/>
</dbReference>
<dbReference type="Pfam" id="PF00135">
    <property type="entry name" value="COesterase"/>
    <property type="match status" value="1"/>
</dbReference>
<evidence type="ECO:0000256" key="4">
    <source>
        <dbReference type="ARBA" id="ARBA00023157"/>
    </source>
</evidence>
<feature type="domain" description="Carboxylesterase type B" evidence="7">
    <location>
        <begin position="46"/>
        <end position="558"/>
    </location>
</feature>
<dbReference type="EMBL" id="CAVLEF010000122">
    <property type="protein sequence ID" value="CAK1551415.1"/>
    <property type="molecule type" value="Genomic_DNA"/>
</dbReference>
<evidence type="ECO:0000256" key="6">
    <source>
        <dbReference type="RuleBase" id="RU361235"/>
    </source>
</evidence>
<keyword evidence="2" id="KW-0719">Serine esterase</keyword>
<evidence type="ECO:0000256" key="5">
    <source>
        <dbReference type="ARBA" id="ARBA00023180"/>
    </source>
</evidence>
<dbReference type="AlphaFoldDB" id="A0AAV1JQ96"/>
<sequence>MSCQLSVGDRLVVAKPGVRQSSEVMRWRKKLVLISLWAMNLVEQPAPEVHLQQGTLVGRVSSDGSFLLYTGIPYASTGSSTRFQAPGPPPQWRGIFKAVDDFDVCPQTSIISGVVVGNEDCLKLNVYVPIKRESKRPLSVMVFIHGGAFVLGSGGNFVYGPDYFMNKHVILVTFNYRLGALGFICLGIKEAPGNAGLKDQIAALKWVRSNIAEFGGNPDDVTLFGESAGATSASILMSSPAAEGLFRRAILQSGSSISNWAINRNPLWVASLTASRLGFHSEDPHELYNFLSKVELKDLVPIVHGKPEQVFFDTQLLHLPCVEKQIPGEEPVFNDLPWNTLLKKQIGIPVIHGTNSREGMFLTAAANGSVEERNGKFIFASDLQFDTEEDGMRVSLEAQKFYFGSDRISMLKIDNITDLYTHLYFEIPSIIETELLVNRSAAPVYNYLFDYSGGRNFLKFRSARGSESGACHGDELFYMFNAKVLPFRVSRDDQMVIDQLTTMWSNFAKYGEPTPAGSNLLPGGMDWTASERGSLRFLHIESGQKVQMRGAPNPGALQLWRNIYLSHRRIDLGQPALRSIRVPSLRPL</sequence>
<proteinExistence type="inferred from homology"/>
<dbReference type="EC" id="3.1.1.-" evidence="6"/>
<accession>A0AAV1JQ96</accession>
<evidence type="ECO:0000259" key="7">
    <source>
        <dbReference type="Pfam" id="PF00135"/>
    </source>
</evidence>
<gene>
    <name evidence="8" type="ORF">LNINA_LOCUS10552</name>
</gene>
<dbReference type="InterPro" id="IPR029058">
    <property type="entry name" value="AB_hydrolase_fold"/>
</dbReference>
<evidence type="ECO:0000256" key="3">
    <source>
        <dbReference type="ARBA" id="ARBA00022801"/>
    </source>
</evidence>
<organism evidence="8 9">
    <name type="scientific">Leptosia nina</name>
    <dbReference type="NCBI Taxonomy" id="320188"/>
    <lineage>
        <taxon>Eukaryota</taxon>
        <taxon>Metazoa</taxon>
        <taxon>Ecdysozoa</taxon>
        <taxon>Arthropoda</taxon>
        <taxon>Hexapoda</taxon>
        <taxon>Insecta</taxon>
        <taxon>Pterygota</taxon>
        <taxon>Neoptera</taxon>
        <taxon>Endopterygota</taxon>
        <taxon>Lepidoptera</taxon>
        <taxon>Glossata</taxon>
        <taxon>Ditrysia</taxon>
        <taxon>Papilionoidea</taxon>
        <taxon>Pieridae</taxon>
        <taxon>Pierinae</taxon>
        <taxon>Leptosia</taxon>
    </lineage>
</organism>
<reference evidence="8 9" key="1">
    <citation type="submission" date="2023-11" db="EMBL/GenBank/DDBJ databases">
        <authorList>
            <person name="Okamura Y."/>
        </authorList>
    </citation>
    <scope>NUCLEOTIDE SEQUENCE [LARGE SCALE GENOMIC DNA]</scope>
</reference>